<keyword evidence="6" id="KW-0833">Ubl conjugation pathway</keyword>
<name>A0A4U5LTD7_STECR</name>
<feature type="transmembrane region" description="Helical" evidence="10">
    <location>
        <begin position="604"/>
        <end position="624"/>
    </location>
</feature>
<feature type="transmembrane region" description="Helical" evidence="10">
    <location>
        <begin position="419"/>
        <end position="439"/>
    </location>
</feature>
<evidence type="ECO:0000256" key="6">
    <source>
        <dbReference type="ARBA" id="ARBA00022786"/>
    </source>
</evidence>
<feature type="transmembrane region" description="Helical" evidence="10">
    <location>
        <begin position="91"/>
        <end position="115"/>
    </location>
</feature>
<reference evidence="12 13" key="1">
    <citation type="journal article" date="2015" name="Genome Biol.">
        <title>Comparative genomics of Steinernema reveals deeply conserved gene regulatory networks.</title>
        <authorList>
            <person name="Dillman A.R."/>
            <person name="Macchietto M."/>
            <person name="Porter C.F."/>
            <person name="Rogers A."/>
            <person name="Williams B."/>
            <person name="Antoshechkin I."/>
            <person name="Lee M.M."/>
            <person name="Goodwin Z."/>
            <person name="Lu X."/>
            <person name="Lewis E.E."/>
            <person name="Goodrich-Blair H."/>
            <person name="Stock S.P."/>
            <person name="Adams B.J."/>
            <person name="Sternberg P.W."/>
            <person name="Mortazavi A."/>
        </authorList>
    </citation>
    <scope>NUCLEOTIDE SEQUENCE [LARGE SCALE GENOMIC DNA]</scope>
    <source>
        <strain evidence="12 13">ALL</strain>
    </source>
</reference>
<keyword evidence="3 10" id="KW-0812">Transmembrane</keyword>
<evidence type="ECO:0000256" key="7">
    <source>
        <dbReference type="ARBA" id="ARBA00022833"/>
    </source>
</evidence>
<keyword evidence="7" id="KW-0862">Zinc</keyword>
<evidence type="ECO:0000256" key="10">
    <source>
        <dbReference type="SAM" id="Phobius"/>
    </source>
</evidence>
<dbReference type="InterPro" id="IPR011016">
    <property type="entry name" value="Znf_RING-CH"/>
</dbReference>
<dbReference type="InterPro" id="IPR013083">
    <property type="entry name" value="Znf_RING/FYVE/PHD"/>
</dbReference>
<dbReference type="AlphaFoldDB" id="A0A4U5LTD7"/>
<keyword evidence="13" id="KW-1185">Reference proteome</keyword>
<evidence type="ECO:0000313" key="13">
    <source>
        <dbReference type="Proteomes" id="UP000298663"/>
    </source>
</evidence>
<evidence type="ECO:0000256" key="8">
    <source>
        <dbReference type="ARBA" id="ARBA00022989"/>
    </source>
</evidence>
<feature type="transmembrane region" description="Helical" evidence="10">
    <location>
        <begin position="459"/>
        <end position="488"/>
    </location>
</feature>
<feature type="transmembrane region" description="Helical" evidence="10">
    <location>
        <begin position="218"/>
        <end position="246"/>
    </location>
</feature>
<evidence type="ECO:0000256" key="9">
    <source>
        <dbReference type="ARBA" id="ARBA00023136"/>
    </source>
</evidence>
<keyword evidence="4" id="KW-0479">Metal-binding</keyword>
<evidence type="ECO:0000259" key="11">
    <source>
        <dbReference type="PROSITE" id="PS51292"/>
    </source>
</evidence>
<keyword evidence="2" id="KW-0808">Transferase</keyword>
<dbReference type="PANTHER" id="PTHR46065">
    <property type="entry name" value="E3 UBIQUITIN-PROTEIN LIGASE MARCH 2/3 FAMILY MEMBER"/>
    <property type="match status" value="1"/>
</dbReference>
<dbReference type="Pfam" id="PF12906">
    <property type="entry name" value="RINGv"/>
    <property type="match status" value="1"/>
</dbReference>
<feature type="transmembrane region" description="Helical" evidence="10">
    <location>
        <begin position="573"/>
        <end position="597"/>
    </location>
</feature>
<dbReference type="GO" id="GO:0016740">
    <property type="term" value="F:transferase activity"/>
    <property type="evidence" value="ECO:0007669"/>
    <property type="project" value="UniProtKB-KW"/>
</dbReference>
<dbReference type="PANTHER" id="PTHR46065:SF3">
    <property type="entry name" value="FI20425P1"/>
    <property type="match status" value="1"/>
</dbReference>
<feature type="transmembrane region" description="Helical" evidence="10">
    <location>
        <begin position="536"/>
        <end position="553"/>
    </location>
</feature>
<comment type="caution">
    <text evidence="12">The sequence shown here is derived from an EMBL/GenBank/DDBJ whole genome shotgun (WGS) entry which is preliminary data.</text>
</comment>
<reference evidence="12 13" key="2">
    <citation type="journal article" date="2019" name="G3 (Bethesda)">
        <title>Hybrid Assembly of the Genome of the Entomopathogenic Nematode Steinernema carpocapsae Identifies the X-Chromosome.</title>
        <authorList>
            <person name="Serra L."/>
            <person name="Macchietto M."/>
            <person name="Macias-Munoz A."/>
            <person name="McGill C.J."/>
            <person name="Rodriguez I.M."/>
            <person name="Rodriguez B."/>
            <person name="Murad R."/>
            <person name="Mortazavi A."/>
        </authorList>
    </citation>
    <scope>NUCLEOTIDE SEQUENCE [LARGE SCALE GENOMIC DNA]</scope>
    <source>
        <strain evidence="12 13">ALL</strain>
    </source>
</reference>
<dbReference type="GO" id="GO:0016020">
    <property type="term" value="C:membrane"/>
    <property type="evidence" value="ECO:0007669"/>
    <property type="project" value="UniProtKB-SubCell"/>
</dbReference>
<dbReference type="Gene3D" id="3.30.40.10">
    <property type="entry name" value="Zinc/RING finger domain, C3HC4 (zinc finger)"/>
    <property type="match status" value="1"/>
</dbReference>
<proteinExistence type="predicted"/>
<evidence type="ECO:0000256" key="5">
    <source>
        <dbReference type="ARBA" id="ARBA00022771"/>
    </source>
</evidence>
<feature type="transmembrane region" description="Helical" evidence="10">
    <location>
        <begin position="508"/>
        <end position="529"/>
    </location>
</feature>
<keyword evidence="5" id="KW-0863">Zinc-finger</keyword>
<sequence length="630" mass="70943">MSETSESSLSSYSSSRDRCRICKSSSGVLCSPCRCKGSHKSVHEKCLKMWFDTRVGKSRICEICHFECEFKEEETGSGLVTWRVFGNAVLLYSYALFCGSIAVTPLILFSCYLICFSSPKRYLTLVEIALYIGGTLLWTPRVMHIFKTELELPDIEDLVKDTRKIGALKRGDVALKSRLVLCKHFAFSIFFASLGAGIEILVIFGLRWDCLRPVSSTIYYMFAVSHSLWLIMLAAVGTSVFCFFLDNYRPVVSLLAQPFSQFVVHLLLGFLVLLTIPGAPPDGSLFEVVQTFTWPRLEDLIKYLIIGFSIHHFLLHQLIFDRQNDAASKSLKWFLGVLLRPPATLPSMLLIWIPGVVSRLFIFILLVAGPIRIVQLILPEGFPITIELPMTPAINISNIVDFESAVNESSGTLHQTISYLRVAVGWILVFKCGTFRLSVDYAGALVGRTKLMFPILNELPFFILMVVVEILTCLFFAIIHMCILVGFLEYVSPWLGSDNLEHANFVPLLIISLMLKLIHCSLTDVLSFLYISLKTVILCLPIGVLFYSVILYACKQNALSYLQTPEDYNQLFYSMVFLLLMSAQEMFLAAGANFAMIEEVIKDIAWILLYAFVWIAPITIVLSFESRSPA</sequence>
<dbReference type="GO" id="GO:0008270">
    <property type="term" value="F:zinc ion binding"/>
    <property type="evidence" value="ECO:0007669"/>
    <property type="project" value="UniProtKB-KW"/>
</dbReference>
<dbReference type="SMART" id="SM00744">
    <property type="entry name" value="RINGv"/>
    <property type="match status" value="1"/>
</dbReference>
<dbReference type="SUPFAM" id="SSF57850">
    <property type="entry name" value="RING/U-box"/>
    <property type="match status" value="1"/>
</dbReference>
<dbReference type="CDD" id="cd16495">
    <property type="entry name" value="RING_CH-C4HC3_MARCH"/>
    <property type="match status" value="1"/>
</dbReference>
<evidence type="ECO:0000256" key="2">
    <source>
        <dbReference type="ARBA" id="ARBA00022679"/>
    </source>
</evidence>
<gene>
    <name evidence="12" type="ORF">L596_029017</name>
</gene>
<organism evidence="12 13">
    <name type="scientific">Steinernema carpocapsae</name>
    <name type="common">Entomopathogenic nematode</name>
    <dbReference type="NCBI Taxonomy" id="34508"/>
    <lineage>
        <taxon>Eukaryota</taxon>
        <taxon>Metazoa</taxon>
        <taxon>Ecdysozoa</taxon>
        <taxon>Nematoda</taxon>
        <taxon>Chromadorea</taxon>
        <taxon>Rhabditida</taxon>
        <taxon>Tylenchina</taxon>
        <taxon>Panagrolaimomorpha</taxon>
        <taxon>Strongyloidoidea</taxon>
        <taxon>Steinernematidae</taxon>
        <taxon>Steinernema</taxon>
    </lineage>
</organism>
<dbReference type="EMBL" id="AZBU02000012">
    <property type="protein sequence ID" value="TKR59328.1"/>
    <property type="molecule type" value="Genomic_DNA"/>
</dbReference>
<feature type="transmembrane region" description="Helical" evidence="10">
    <location>
        <begin position="300"/>
        <end position="319"/>
    </location>
</feature>
<accession>A0A4U5LTD7</accession>
<dbReference type="PROSITE" id="PS51292">
    <property type="entry name" value="ZF_RING_CH"/>
    <property type="match status" value="1"/>
</dbReference>
<dbReference type="Proteomes" id="UP000298663">
    <property type="component" value="Unassembled WGS sequence"/>
</dbReference>
<evidence type="ECO:0000256" key="4">
    <source>
        <dbReference type="ARBA" id="ARBA00022723"/>
    </source>
</evidence>
<feature type="transmembrane region" description="Helical" evidence="10">
    <location>
        <begin position="185"/>
        <end position="206"/>
    </location>
</feature>
<evidence type="ECO:0000313" key="12">
    <source>
        <dbReference type="EMBL" id="TKR59328.1"/>
    </source>
</evidence>
<protein>
    <recommendedName>
        <fullName evidence="11">RING-CH-type domain-containing protein</fullName>
    </recommendedName>
</protein>
<comment type="subcellular location">
    <subcellularLocation>
        <location evidence="1">Membrane</location>
        <topology evidence="1">Multi-pass membrane protein</topology>
    </subcellularLocation>
</comment>
<feature type="transmembrane region" description="Helical" evidence="10">
    <location>
        <begin position="258"/>
        <end position="279"/>
    </location>
</feature>
<keyword evidence="9 10" id="KW-0472">Membrane</keyword>
<evidence type="ECO:0000256" key="3">
    <source>
        <dbReference type="ARBA" id="ARBA00022692"/>
    </source>
</evidence>
<dbReference type="OrthoDB" id="264354at2759"/>
<evidence type="ECO:0000256" key="1">
    <source>
        <dbReference type="ARBA" id="ARBA00004141"/>
    </source>
</evidence>
<feature type="transmembrane region" description="Helical" evidence="10">
    <location>
        <begin position="360"/>
        <end position="378"/>
    </location>
</feature>
<feature type="domain" description="RING-CH-type" evidence="11">
    <location>
        <begin position="11"/>
        <end position="71"/>
    </location>
</feature>
<keyword evidence="8 10" id="KW-1133">Transmembrane helix</keyword>